<feature type="transmembrane region" description="Helical" evidence="1">
    <location>
        <begin position="117"/>
        <end position="135"/>
    </location>
</feature>
<accession>A0ABQ7ZMK6</accession>
<dbReference type="EMBL" id="JAGKQM010000015">
    <property type="protein sequence ID" value="KAH0881396.1"/>
    <property type="molecule type" value="Genomic_DNA"/>
</dbReference>
<evidence type="ECO:0000313" key="3">
    <source>
        <dbReference type="Proteomes" id="UP000824890"/>
    </source>
</evidence>
<keyword evidence="1" id="KW-0812">Transmembrane</keyword>
<name>A0ABQ7ZMK6_BRANA</name>
<reference evidence="2 3" key="1">
    <citation type="submission" date="2021-05" db="EMBL/GenBank/DDBJ databases">
        <title>Genome Assembly of Synthetic Allotetraploid Brassica napus Reveals Homoeologous Exchanges between Subgenomes.</title>
        <authorList>
            <person name="Davis J.T."/>
        </authorList>
    </citation>
    <scope>NUCLEOTIDE SEQUENCE [LARGE SCALE GENOMIC DNA]</scope>
    <source>
        <strain evidence="3">cv. Da-Ae</strain>
        <tissue evidence="2">Seedling</tissue>
    </source>
</reference>
<protein>
    <recommendedName>
        <fullName evidence="4">Defensin-like protein</fullName>
    </recommendedName>
</protein>
<sequence>MKINCKIGFMSFLMIASVLIIFLVVPEKVEAEPQCIGLCGMIFDCPTACIRMGYQSGQCLSWLHAFSMHAVFEAFGNQSADVRKTVVFCLVDIYIMIGKAFLPYLEGLNSTQTNCKIGFMSFLMIASVLIIFLTVPEKVEADGQCIGRCGMIFDCATACIRMGYQSGQCVGWENPNQCCCDH</sequence>
<evidence type="ECO:0000256" key="1">
    <source>
        <dbReference type="SAM" id="Phobius"/>
    </source>
</evidence>
<organism evidence="2 3">
    <name type="scientific">Brassica napus</name>
    <name type="common">Rape</name>
    <dbReference type="NCBI Taxonomy" id="3708"/>
    <lineage>
        <taxon>Eukaryota</taxon>
        <taxon>Viridiplantae</taxon>
        <taxon>Streptophyta</taxon>
        <taxon>Embryophyta</taxon>
        <taxon>Tracheophyta</taxon>
        <taxon>Spermatophyta</taxon>
        <taxon>Magnoliopsida</taxon>
        <taxon>eudicotyledons</taxon>
        <taxon>Gunneridae</taxon>
        <taxon>Pentapetalae</taxon>
        <taxon>rosids</taxon>
        <taxon>malvids</taxon>
        <taxon>Brassicales</taxon>
        <taxon>Brassicaceae</taxon>
        <taxon>Brassiceae</taxon>
        <taxon>Brassica</taxon>
    </lineage>
</organism>
<feature type="transmembrane region" description="Helical" evidence="1">
    <location>
        <begin position="7"/>
        <end position="25"/>
    </location>
</feature>
<keyword evidence="1" id="KW-1133">Transmembrane helix</keyword>
<dbReference type="Gene3D" id="1.25.10.10">
    <property type="entry name" value="Leucine-rich Repeat Variant"/>
    <property type="match status" value="1"/>
</dbReference>
<gene>
    <name evidence="2" type="ORF">HID58_068790</name>
</gene>
<dbReference type="InterPro" id="IPR011989">
    <property type="entry name" value="ARM-like"/>
</dbReference>
<keyword evidence="3" id="KW-1185">Reference proteome</keyword>
<proteinExistence type="predicted"/>
<dbReference type="Proteomes" id="UP000824890">
    <property type="component" value="Unassembled WGS sequence"/>
</dbReference>
<keyword evidence="1" id="KW-0472">Membrane</keyword>
<evidence type="ECO:0000313" key="2">
    <source>
        <dbReference type="EMBL" id="KAH0881396.1"/>
    </source>
</evidence>
<comment type="caution">
    <text evidence="2">The sequence shown here is derived from an EMBL/GenBank/DDBJ whole genome shotgun (WGS) entry which is preliminary data.</text>
</comment>
<evidence type="ECO:0008006" key="4">
    <source>
        <dbReference type="Google" id="ProtNLM"/>
    </source>
</evidence>